<reference evidence="11" key="1">
    <citation type="journal article" date="2019" name="Int. J. Syst. Evol. Microbiol.">
        <title>The Global Catalogue of Microorganisms (GCM) 10K type strain sequencing project: providing services to taxonomists for standard genome sequencing and annotation.</title>
        <authorList>
            <consortium name="The Broad Institute Genomics Platform"/>
            <consortium name="The Broad Institute Genome Sequencing Center for Infectious Disease"/>
            <person name="Wu L."/>
            <person name="Ma J."/>
        </authorList>
    </citation>
    <scope>NUCLEOTIDE SEQUENCE [LARGE SCALE GENOMIC DNA]</scope>
    <source>
        <strain evidence="11">CGMCC 1.16275</strain>
    </source>
</reference>
<dbReference type="InterPro" id="IPR009078">
    <property type="entry name" value="Ferritin-like_SF"/>
</dbReference>
<dbReference type="InterPro" id="IPR012347">
    <property type="entry name" value="Ferritin-like"/>
</dbReference>
<keyword evidence="3 7" id="KW-0409">Iron storage</keyword>
<dbReference type="PRINTS" id="PR00601">
    <property type="entry name" value="BACFERRITIN"/>
</dbReference>
<comment type="function">
    <text evidence="8">Iron-storage protein.</text>
</comment>
<evidence type="ECO:0000256" key="8">
    <source>
        <dbReference type="RuleBase" id="RU000623"/>
    </source>
</evidence>
<dbReference type="InterPro" id="IPR009040">
    <property type="entry name" value="Ferritin-like_diiron"/>
</dbReference>
<accession>A0ABW2KSB1</accession>
<dbReference type="PROSITE" id="PS50905">
    <property type="entry name" value="FERRITIN_LIKE"/>
    <property type="match status" value="1"/>
</dbReference>
<evidence type="ECO:0000256" key="2">
    <source>
        <dbReference type="ARBA" id="ARBA00008093"/>
    </source>
</evidence>
<comment type="similarity">
    <text evidence="2 7 8">Belongs to the bacterioferritin family.</text>
</comment>
<dbReference type="Gene3D" id="1.20.1260.10">
    <property type="match status" value="1"/>
</dbReference>
<comment type="cofactor">
    <cofactor evidence="1">
        <name>heme b</name>
        <dbReference type="ChEBI" id="CHEBI:60344"/>
    </cofactor>
</comment>
<dbReference type="NCBIfam" id="TIGR00754">
    <property type="entry name" value="bfr"/>
    <property type="match status" value="1"/>
</dbReference>
<dbReference type="GO" id="GO:0004322">
    <property type="term" value="F:ferroxidase activity"/>
    <property type="evidence" value="ECO:0007669"/>
    <property type="project" value="UniProtKB-EC"/>
</dbReference>
<dbReference type="PANTHER" id="PTHR30295">
    <property type="entry name" value="BACTERIOFERRITIN"/>
    <property type="match status" value="1"/>
</dbReference>
<evidence type="ECO:0000256" key="1">
    <source>
        <dbReference type="ARBA" id="ARBA00001970"/>
    </source>
</evidence>
<keyword evidence="5 7" id="KW-0479">Metal-binding</keyword>
<sequence length="163" mass="19025">MQGDPQVLRHLNTILTNELTSINQYFLHARMLKNWGLMRLAKKVYEESIGEMKHADMLMERILFLEGLPNLQDLHKLKIGEEVPEMMTFDLEAETKNRTDLLEALHYCEAVRDYQSKEIFRRILEDTEEHIDYLETQLGLIARLGIQNYLQEQMGSGDPTSGD</sequence>
<name>A0ABW2KSB1_9PROT</name>
<protein>
    <recommendedName>
        <fullName evidence="7 8">Bacterioferritin</fullName>
    </recommendedName>
</protein>
<evidence type="ECO:0000256" key="3">
    <source>
        <dbReference type="ARBA" id="ARBA00022434"/>
    </source>
</evidence>
<feature type="domain" description="Ferritin-like diiron" evidence="9">
    <location>
        <begin position="1"/>
        <end position="145"/>
    </location>
</feature>
<dbReference type="PIRSF" id="PIRSF002560">
    <property type="entry name" value="Bacterioferritin"/>
    <property type="match status" value="1"/>
</dbReference>
<dbReference type="CDD" id="cd00907">
    <property type="entry name" value="Bacterioferritin"/>
    <property type="match status" value="1"/>
</dbReference>
<dbReference type="EMBL" id="JBHTCM010000007">
    <property type="protein sequence ID" value="MFC7332823.1"/>
    <property type="molecule type" value="Genomic_DNA"/>
</dbReference>
<dbReference type="Pfam" id="PF00210">
    <property type="entry name" value="Ferritin"/>
    <property type="match status" value="1"/>
</dbReference>
<keyword evidence="6 7" id="KW-0408">Iron</keyword>
<keyword evidence="11" id="KW-1185">Reference proteome</keyword>
<dbReference type="PROSITE" id="PS00549">
    <property type="entry name" value="BACTERIOFERRITIN"/>
    <property type="match status" value="1"/>
</dbReference>
<dbReference type="RefSeq" id="WP_377357509.1">
    <property type="nucleotide sequence ID" value="NZ_JBHTCM010000007.1"/>
</dbReference>
<evidence type="ECO:0000259" key="9">
    <source>
        <dbReference type="PROSITE" id="PS50905"/>
    </source>
</evidence>
<evidence type="ECO:0000313" key="11">
    <source>
        <dbReference type="Proteomes" id="UP001596456"/>
    </source>
</evidence>
<dbReference type="SUPFAM" id="SSF47240">
    <property type="entry name" value="Ferritin-like"/>
    <property type="match status" value="1"/>
</dbReference>
<proteinExistence type="inferred from homology"/>
<evidence type="ECO:0000256" key="4">
    <source>
        <dbReference type="ARBA" id="ARBA00022617"/>
    </source>
</evidence>
<comment type="caution">
    <text evidence="10">The sequence shown here is derived from an EMBL/GenBank/DDBJ whole genome shotgun (WGS) entry which is preliminary data.</text>
</comment>
<evidence type="ECO:0000313" key="10">
    <source>
        <dbReference type="EMBL" id="MFC7332823.1"/>
    </source>
</evidence>
<keyword evidence="10" id="KW-0560">Oxidoreductase</keyword>
<evidence type="ECO:0000256" key="6">
    <source>
        <dbReference type="ARBA" id="ARBA00023004"/>
    </source>
</evidence>
<dbReference type="PANTHER" id="PTHR30295:SF0">
    <property type="entry name" value="BACTERIOFERRITIN"/>
    <property type="match status" value="1"/>
</dbReference>
<evidence type="ECO:0000256" key="5">
    <source>
        <dbReference type="ARBA" id="ARBA00022723"/>
    </source>
</evidence>
<organism evidence="10 11">
    <name type="scientific">Rhodocista pekingensis</name>
    <dbReference type="NCBI Taxonomy" id="201185"/>
    <lineage>
        <taxon>Bacteria</taxon>
        <taxon>Pseudomonadati</taxon>
        <taxon>Pseudomonadota</taxon>
        <taxon>Alphaproteobacteria</taxon>
        <taxon>Rhodospirillales</taxon>
        <taxon>Azospirillaceae</taxon>
        <taxon>Rhodocista</taxon>
    </lineage>
</organism>
<dbReference type="InterPro" id="IPR008331">
    <property type="entry name" value="Ferritin_DPS_dom"/>
</dbReference>
<dbReference type="Proteomes" id="UP001596456">
    <property type="component" value="Unassembled WGS sequence"/>
</dbReference>
<dbReference type="InterPro" id="IPR002024">
    <property type="entry name" value="Bacterioferritin"/>
</dbReference>
<evidence type="ECO:0000256" key="7">
    <source>
        <dbReference type="PIRNR" id="PIRNR002560"/>
    </source>
</evidence>
<gene>
    <name evidence="10" type="primary">bfr</name>
    <name evidence="10" type="ORF">ACFQPS_06580</name>
</gene>
<keyword evidence="4 8" id="KW-0349">Heme</keyword>